<dbReference type="EMBL" id="MN739659">
    <property type="protein sequence ID" value="QHT18787.1"/>
    <property type="molecule type" value="Genomic_DNA"/>
</dbReference>
<proteinExistence type="predicted"/>
<feature type="transmembrane region" description="Helical" evidence="1">
    <location>
        <begin position="7"/>
        <end position="24"/>
    </location>
</feature>
<dbReference type="PROSITE" id="PS50007">
    <property type="entry name" value="PIPLC_X_DOMAIN"/>
    <property type="match status" value="1"/>
</dbReference>
<dbReference type="InterPro" id="IPR000909">
    <property type="entry name" value="PLipase_C_PInositol-sp_X_dom"/>
</dbReference>
<keyword evidence="1" id="KW-0812">Transmembrane</keyword>
<evidence type="ECO:0000256" key="1">
    <source>
        <dbReference type="SAM" id="Phobius"/>
    </source>
</evidence>
<reference evidence="3" key="1">
    <citation type="journal article" date="2020" name="Nature">
        <title>Giant virus diversity and host interactions through global metagenomics.</title>
        <authorList>
            <person name="Schulz F."/>
            <person name="Roux S."/>
            <person name="Paez-Espino D."/>
            <person name="Jungbluth S."/>
            <person name="Walsh D.A."/>
            <person name="Denef V.J."/>
            <person name="McMahon K.D."/>
            <person name="Konstantinidis K.T."/>
            <person name="Eloe-Fadrosh E.A."/>
            <person name="Kyrpides N.C."/>
            <person name="Woyke T."/>
        </authorList>
    </citation>
    <scope>NUCLEOTIDE SEQUENCE</scope>
    <source>
        <strain evidence="3">GVMAG-M-3300023174-49</strain>
    </source>
</reference>
<dbReference type="Pfam" id="PF00388">
    <property type="entry name" value="PI-PLC-X"/>
    <property type="match status" value="1"/>
</dbReference>
<accession>A0A6C0DQ92</accession>
<dbReference type="SMART" id="SM00148">
    <property type="entry name" value="PLCXc"/>
    <property type="match status" value="1"/>
</dbReference>
<protein>
    <recommendedName>
        <fullName evidence="2">Phosphatidylinositol-specific phospholipase C X domain-containing protein</fullName>
    </recommendedName>
</protein>
<evidence type="ECO:0000259" key="2">
    <source>
        <dbReference type="SMART" id="SM00148"/>
    </source>
</evidence>
<dbReference type="InterPro" id="IPR017946">
    <property type="entry name" value="PLC-like_Pdiesterase_TIM-brl"/>
</dbReference>
<keyword evidence="1" id="KW-1133">Transmembrane helix</keyword>
<dbReference type="GO" id="GO:0006629">
    <property type="term" value="P:lipid metabolic process"/>
    <property type="evidence" value="ECO:0007669"/>
    <property type="project" value="InterPro"/>
</dbReference>
<dbReference type="SUPFAM" id="SSF51695">
    <property type="entry name" value="PLC-like phosphodiesterases"/>
    <property type="match status" value="1"/>
</dbReference>
<dbReference type="AlphaFoldDB" id="A0A6C0DQ92"/>
<organism evidence="3">
    <name type="scientific">viral metagenome</name>
    <dbReference type="NCBI Taxonomy" id="1070528"/>
    <lineage>
        <taxon>unclassified sequences</taxon>
        <taxon>metagenomes</taxon>
        <taxon>organismal metagenomes</taxon>
    </lineage>
</organism>
<keyword evidence="1" id="KW-0472">Membrane</keyword>
<feature type="domain" description="Phosphatidylinositol-specific phospholipase C X" evidence="2">
    <location>
        <begin position="69"/>
        <end position="216"/>
    </location>
</feature>
<evidence type="ECO:0000313" key="3">
    <source>
        <dbReference type="EMBL" id="QHT18787.1"/>
    </source>
</evidence>
<dbReference type="GO" id="GO:0008081">
    <property type="term" value="F:phosphoric diester hydrolase activity"/>
    <property type="evidence" value="ECO:0007669"/>
    <property type="project" value="InterPro"/>
</dbReference>
<dbReference type="Gene3D" id="3.20.20.190">
    <property type="entry name" value="Phosphatidylinositol (PI) phosphodiesterase"/>
    <property type="match status" value="1"/>
</dbReference>
<sequence length="363" mass="41479">MPIYKKILILIILAIFIYIIYSLITARVALFKQTETFIEGMVDKVGIDASKLDADKRVNASGITNINTSISDRPLKEYIIKSSYNTAISGNHVNLDMIKHVLSKGCRFLDFEVFYDGKDAFVSYSHDATYKTLQTDSSYSLTTVLNKVMGSAFNTDSPNPHDPLFIQLRVKSNNTNVYRAVAASIHSSLLSKLYPEEITEKTTLNDIMKKVVLVMDKTINVEYKDHADCSKKETKTVHEKDEDCYDLTNYINVESGSNLMRLARYSDMLDRKTNPPEINDDNDSTTVSKMQVVIPDVDYRVVNNPTLSPFVLKYGCQMVLYRFYNNDSNLVDYEDFFKHFKTAFVPLTRAISYLKKKEEHNIS</sequence>
<name>A0A6C0DQ92_9ZZZZ</name>